<evidence type="ECO:0000313" key="2">
    <source>
        <dbReference type="EMBL" id="MPC99224.1"/>
    </source>
</evidence>
<reference evidence="2 3" key="1">
    <citation type="submission" date="2019-05" db="EMBL/GenBank/DDBJ databases">
        <title>Another draft genome of Portunus trituberculatus and its Hox gene families provides insights of decapod evolution.</title>
        <authorList>
            <person name="Jeong J.-H."/>
            <person name="Song I."/>
            <person name="Kim S."/>
            <person name="Choi T."/>
            <person name="Kim D."/>
            <person name="Ryu S."/>
            <person name="Kim W."/>
        </authorList>
    </citation>
    <scope>NUCLEOTIDE SEQUENCE [LARGE SCALE GENOMIC DNA]</scope>
    <source>
        <tissue evidence="2">Muscle</tissue>
    </source>
</reference>
<accession>A0A5B7K3N6</accession>
<gene>
    <name evidence="2" type="ORF">E2C01_094625</name>
</gene>
<dbReference type="AlphaFoldDB" id="A0A5B7K3N6"/>
<keyword evidence="3" id="KW-1185">Reference proteome</keyword>
<organism evidence="2 3">
    <name type="scientific">Portunus trituberculatus</name>
    <name type="common">Swimming crab</name>
    <name type="synonym">Neptunus trituberculatus</name>
    <dbReference type="NCBI Taxonomy" id="210409"/>
    <lineage>
        <taxon>Eukaryota</taxon>
        <taxon>Metazoa</taxon>
        <taxon>Ecdysozoa</taxon>
        <taxon>Arthropoda</taxon>
        <taxon>Crustacea</taxon>
        <taxon>Multicrustacea</taxon>
        <taxon>Malacostraca</taxon>
        <taxon>Eumalacostraca</taxon>
        <taxon>Eucarida</taxon>
        <taxon>Decapoda</taxon>
        <taxon>Pleocyemata</taxon>
        <taxon>Brachyura</taxon>
        <taxon>Eubrachyura</taxon>
        <taxon>Portunoidea</taxon>
        <taxon>Portunidae</taxon>
        <taxon>Portuninae</taxon>
        <taxon>Portunus</taxon>
    </lineage>
</organism>
<comment type="caution">
    <text evidence="2">The sequence shown here is derived from an EMBL/GenBank/DDBJ whole genome shotgun (WGS) entry which is preliminary data.</text>
</comment>
<dbReference type="EMBL" id="VSRR010117484">
    <property type="protein sequence ID" value="MPC99224.1"/>
    <property type="molecule type" value="Genomic_DNA"/>
</dbReference>
<feature type="region of interest" description="Disordered" evidence="1">
    <location>
        <begin position="1"/>
        <end position="35"/>
    </location>
</feature>
<feature type="compositionally biased region" description="Polar residues" evidence="1">
    <location>
        <begin position="12"/>
        <end position="21"/>
    </location>
</feature>
<sequence>MLHLHHHRPLTCETSSLSSPAQPRPAQGNAAQKRETRAVHLLALQLNYSNNTCVLLPASSSGAIKVWNGGCRSPRHGFTTTTCATNGT</sequence>
<proteinExistence type="predicted"/>
<name>A0A5B7K3N6_PORTR</name>
<dbReference type="Proteomes" id="UP000324222">
    <property type="component" value="Unassembled WGS sequence"/>
</dbReference>
<protein>
    <submittedName>
        <fullName evidence="2">Uncharacterized protein</fullName>
    </submittedName>
</protein>
<evidence type="ECO:0000256" key="1">
    <source>
        <dbReference type="SAM" id="MobiDB-lite"/>
    </source>
</evidence>
<evidence type="ECO:0000313" key="3">
    <source>
        <dbReference type="Proteomes" id="UP000324222"/>
    </source>
</evidence>